<protein>
    <submittedName>
        <fullName evidence="1">Uncharacterized protein</fullName>
    </submittedName>
</protein>
<accession>A0A328AAI8</accession>
<evidence type="ECO:0000313" key="2">
    <source>
        <dbReference type="Proteomes" id="UP000249254"/>
    </source>
</evidence>
<name>A0A328AAI8_9CAUL</name>
<dbReference type="EMBL" id="QFYQ01000002">
    <property type="protein sequence ID" value="RAK51621.1"/>
    <property type="molecule type" value="Genomic_DNA"/>
</dbReference>
<sequence>MSVKLTALDPHASDVPPGCDGAMNFLCPLCRKGRVSVWLVVGGEPRNGAHVTNVLPPAWDQMTITPSIADEGKCTRTARGCPGWHGFITNGEVTP</sequence>
<dbReference type="AlphaFoldDB" id="A0A328AAI8"/>
<keyword evidence="2" id="KW-1185">Reference proteome</keyword>
<dbReference type="RefSeq" id="WP_111530183.1">
    <property type="nucleotide sequence ID" value="NZ_QFYQ01000002.1"/>
</dbReference>
<comment type="caution">
    <text evidence="1">The sequence shown here is derived from an EMBL/GenBank/DDBJ whole genome shotgun (WGS) entry which is preliminary data.</text>
</comment>
<evidence type="ECO:0000313" key="1">
    <source>
        <dbReference type="EMBL" id="RAK51621.1"/>
    </source>
</evidence>
<gene>
    <name evidence="1" type="ORF">DJ017_17450</name>
</gene>
<proteinExistence type="predicted"/>
<organism evidence="1 2">
    <name type="scientific">Phenylobacterium soli</name>
    <dbReference type="NCBI Taxonomy" id="2170551"/>
    <lineage>
        <taxon>Bacteria</taxon>
        <taxon>Pseudomonadati</taxon>
        <taxon>Pseudomonadota</taxon>
        <taxon>Alphaproteobacteria</taxon>
        <taxon>Caulobacterales</taxon>
        <taxon>Caulobacteraceae</taxon>
        <taxon>Phenylobacterium</taxon>
    </lineage>
</organism>
<reference evidence="2" key="1">
    <citation type="submission" date="2018-05" db="EMBL/GenBank/DDBJ databases">
        <authorList>
            <person name="Li X."/>
        </authorList>
    </citation>
    <scope>NUCLEOTIDE SEQUENCE [LARGE SCALE GENOMIC DNA]</scope>
    <source>
        <strain evidence="2">LX32</strain>
    </source>
</reference>
<dbReference type="Proteomes" id="UP000249254">
    <property type="component" value="Unassembled WGS sequence"/>
</dbReference>